<reference evidence="1 2" key="1">
    <citation type="submission" date="2017-10" db="EMBL/GenBank/DDBJ databases">
        <title>Whole Genome Sequence of Bat paramyxovirus highlights the Rodentia origin of Morbilli- and Morbilli-Related viruses.</title>
        <authorList>
            <person name="Pascalis H."/>
            <person name="Melade J."/>
            <person name="Piorkowski G."/>
            <person name="Turpin M."/>
            <person name="Temmam S."/>
            <person name="Ghawar W."/>
            <person name="Goodman S.M."/>
            <person name="Mavingui P."/>
            <person name="de Lamballerie X.N."/>
            <person name="Dellagi K."/>
        </authorList>
    </citation>
    <scope>NUCLEOTIDE SEQUENCE [LARGE SCALE GENOMIC DNA]</scope>
    <source>
        <strain evidence="1 2">Bat-PV-16797</strain>
    </source>
</reference>
<organism evidence="1 2">
    <name type="scientific">bat paramyxovirus 16797</name>
    <dbReference type="NCBI Taxonomy" id="3070194"/>
    <lineage>
        <taxon>Viruses</taxon>
        <taxon>Riboviria</taxon>
        <taxon>Orthornavirae</taxon>
        <taxon>Negarnaviricota</taxon>
        <taxon>Haploviricotina</taxon>
        <taxon>Monjiviricetes</taxon>
        <taxon>Mononegavirales</taxon>
        <taxon>Paramyxoviridae</taxon>
        <taxon>Orthoparamyxovirinae</taxon>
        <taxon>Parajeilongvirus</taxon>
        <taxon>Parajeilongvirus comorosense</taxon>
        <taxon>Jeilongvirus comorosense</taxon>
    </lineage>
</organism>
<evidence type="ECO:0000313" key="2">
    <source>
        <dbReference type="Proteomes" id="UP000830920"/>
    </source>
</evidence>
<protein>
    <submittedName>
        <fullName evidence="1">C protein</fullName>
    </submittedName>
</protein>
<keyword evidence="2" id="KW-1185">Reference proteome</keyword>
<name>A0AA48FWU2_9MONO</name>
<proteinExistence type="predicted"/>
<accession>A0AA48FWU2</accession>
<evidence type="ECO:0000313" key="1">
    <source>
        <dbReference type="EMBL" id="AYM47536.1"/>
    </source>
</evidence>
<dbReference type="Proteomes" id="UP000830920">
    <property type="component" value="Segment"/>
</dbReference>
<sequence>MVSRLLNLFRKTDHQLIPQMGRLELEPEEVEESQKAKKIIKRNQLITITDKRGNSRALLSQQKNKALILLELTLILKEQSQESSSMTASLLDPEMTMLDMFETLLIQLVENNLKIHRTYLMMKEDHFLTMEERVNLKKAMNLLLQLLSLMEGLTKKEIMKLMRTALT</sequence>
<dbReference type="EMBL" id="MG203877">
    <property type="protein sequence ID" value="AYM47536.1"/>
    <property type="molecule type" value="Viral_cRNA"/>
</dbReference>